<dbReference type="InterPro" id="IPR013783">
    <property type="entry name" value="Ig-like_fold"/>
</dbReference>
<dbReference type="CDD" id="cd03398">
    <property type="entry name" value="PAP2_haloperoxidase"/>
    <property type="match status" value="1"/>
</dbReference>
<proteinExistence type="predicted"/>
<dbReference type="EMBL" id="JBHFNS010000084">
    <property type="protein sequence ID" value="MFB2938142.1"/>
    <property type="molecule type" value="Genomic_DNA"/>
</dbReference>
<dbReference type="PANTHER" id="PTHR34599:SF1">
    <property type="entry name" value="PHOSPHATIDIC ACID PHOSPHATASE TYPE 2_HALOPEROXIDASE DOMAIN-CONTAINING PROTEIN"/>
    <property type="match status" value="1"/>
</dbReference>
<dbReference type="Pfam" id="PF22778">
    <property type="entry name" value="VCPO_2nd"/>
    <property type="match status" value="1"/>
</dbReference>
<dbReference type="Proteomes" id="UP001576776">
    <property type="component" value="Unassembled WGS sequence"/>
</dbReference>
<name>A0ABV4YHA5_9CYAN</name>
<evidence type="ECO:0000313" key="3">
    <source>
        <dbReference type="Proteomes" id="UP001576776"/>
    </source>
</evidence>
<dbReference type="InterPro" id="IPR052559">
    <property type="entry name" value="V-haloperoxidase"/>
</dbReference>
<dbReference type="Gene3D" id="1.10.606.20">
    <property type="match status" value="1"/>
</dbReference>
<dbReference type="RefSeq" id="WP_413259625.1">
    <property type="nucleotide sequence ID" value="NZ_JBHFNS010000084.1"/>
</dbReference>
<dbReference type="SUPFAM" id="SSF48317">
    <property type="entry name" value="Acid phosphatase/Vanadium-dependent haloperoxidase"/>
    <property type="match status" value="1"/>
</dbReference>
<feature type="domain" description="Vanadium-dependent haloperoxidase NapH1-like second helical-bundle" evidence="1">
    <location>
        <begin position="637"/>
        <end position="739"/>
    </location>
</feature>
<accession>A0ABV4YHA5</accession>
<dbReference type="Gene3D" id="2.60.40.10">
    <property type="entry name" value="Immunoglobulins"/>
    <property type="match status" value="1"/>
</dbReference>
<reference evidence="2 3" key="1">
    <citation type="submission" date="2024-09" db="EMBL/GenBank/DDBJ databases">
        <title>Floridaenema gen nov. (Aerosakkonemataceae, Aerosakkonematales ord. nov., Cyanobacteria) from benthic tropical and subtropical fresh waters, with the description of four new species.</title>
        <authorList>
            <person name="Moretto J.A."/>
            <person name="Berthold D.E."/>
            <person name="Lefler F.W."/>
            <person name="Huang I.-S."/>
            <person name="Laughinghouse H. IV."/>
        </authorList>
    </citation>
    <scope>NUCLEOTIDE SEQUENCE [LARGE SCALE GENOMIC DNA]</scope>
    <source>
        <strain evidence="2 3">BLCC-F154</strain>
    </source>
</reference>
<evidence type="ECO:0000259" key="1">
    <source>
        <dbReference type="Pfam" id="PF22778"/>
    </source>
</evidence>
<sequence length="796" mass="85994">MANPISGSLGRNFAYTNEATGLSAFKSEWLTAAQNQGIEIFSNDFNGLKTNYFDPTPLNNLTLDNNSWQSFGHINGMGVAASYAGWYTDTSKIRAEINYNPNTGESQKLTYKWTPNKSITSAFIDLSAFTPKNAEKWGNEVGFLRAFKNGQEVDITGLRMVNETTQSSNQSAINNSQLGVRFTADDGVGGDFKFRVTGNFDELRFEARPYESPNSTQPTNQFGFSDSSDFLVQQIKYSGTEDILQVGFDSIDLPETIDFGANGIARVTVTNQGTNTVNRPVTVNLVISTDETIDRATPTTLVDGQEDLKNDGLLATLTQNVNLLPGQSTTFEIPYENLTSVVSPGGYHLIAEVDPLFQSSGNQTVSQHVSAPGTDVVIDWMSTFLNAVQEDPESGDPVGSAPPEGTRAAALMSAAIYDTVNAFTQTHVPYLVNQIAPTGASLEAAVAGAAHYVLGLLYPAEADQINAQLERSLAEASGTALEKTTGANFGRSIAQAVMISPQATALSVADPDLGYPYTANVGDYVWHVDVPNRYALGAGYGEDAVPFAVPDSDTFAPIFDGLYHSDIYAQDLEEVRVLGAKENTAVTTVNRTADQTELVQFWAYDRADTFRPYGQLIQIAQEAAVREGNTISDNARLFLQLSVAFADSAITAWDAKYTYNQPRPDDAIAGWTDPITGEYVAPMAETDGIAETIADREWESLLPTPPFPDFISGHSTFGGAFGEVMTNFFGDNYAFTAVSQELIGVTRSFSSFNQAGYEDAISRLYGGVHVREAVEDAVTTGQAVANYVVNNIAQLV</sequence>
<protein>
    <recommendedName>
        <fullName evidence="1">Vanadium-dependent haloperoxidase NapH1-like second helical-bundle domain-containing protein</fullName>
    </recommendedName>
</protein>
<keyword evidence="3" id="KW-1185">Reference proteome</keyword>
<dbReference type="InterPro" id="IPR055161">
    <property type="entry name" value="NapH1-like_2nd"/>
</dbReference>
<dbReference type="InterPro" id="IPR036938">
    <property type="entry name" value="PAP2/HPO_sf"/>
</dbReference>
<comment type="caution">
    <text evidence="2">The sequence shown here is derived from an EMBL/GenBank/DDBJ whole genome shotgun (WGS) entry which is preliminary data.</text>
</comment>
<organism evidence="2 3">
    <name type="scientific">Floridaenema fluviatile BLCC-F154</name>
    <dbReference type="NCBI Taxonomy" id="3153640"/>
    <lineage>
        <taxon>Bacteria</taxon>
        <taxon>Bacillati</taxon>
        <taxon>Cyanobacteriota</taxon>
        <taxon>Cyanophyceae</taxon>
        <taxon>Oscillatoriophycideae</taxon>
        <taxon>Aerosakkonematales</taxon>
        <taxon>Aerosakkonemataceae</taxon>
        <taxon>Floridanema</taxon>
        <taxon>Floridanema fluviatile</taxon>
    </lineage>
</organism>
<evidence type="ECO:0000313" key="2">
    <source>
        <dbReference type="EMBL" id="MFB2938142.1"/>
    </source>
</evidence>
<gene>
    <name evidence="2" type="ORF">ACE1B6_23085</name>
</gene>
<dbReference type="PANTHER" id="PTHR34599">
    <property type="entry name" value="PEROXIDASE-RELATED"/>
    <property type="match status" value="1"/>
</dbReference>